<proteinExistence type="inferred from homology"/>
<dbReference type="EMBL" id="VVXK01000001">
    <property type="protein sequence ID" value="KAA2372270.1"/>
    <property type="molecule type" value="Genomic_DNA"/>
</dbReference>
<dbReference type="GO" id="GO:0009279">
    <property type="term" value="C:cell outer membrane"/>
    <property type="evidence" value="ECO:0007669"/>
    <property type="project" value="UniProtKB-SubCell"/>
</dbReference>
<dbReference type="Gene3D" id="2.40.170.20">
    <property type="entry name" value="TonB-dependent receptor, beta-barrel domain"/>
    <property type="match status" value="1"/>
</dbReference>
<dbReference type="GO" id="GO:0044718">
    <property type="term" value="P:siderophore transmembrane transport"/>
    <property type="evidence" value="ECO:0007669"/>
    <property type="project" value="TreeGrafter"/>
</dbReference>
<keyword evidence="4 10" id="KW-0812">Transmembrane</keyword>
<evidence type="ECO:0000256" key="2">
    <source>
        <dbReference type="ARBA" id="ARBA00022448"/>
    </source>
</evidence>
<accession>A0A5B3GFK1</accession>
<evidence type="ECO:0000256" key="3">
    <source>
        <dbReference type="ARBA" id="ARBA00022452"/>
    </source>
</evidence>
<organism evidence="15 16">
    <name type="scientific">Alistipes shahii</name>
    <dbReference type="NCBI Taxonomy" id="328814"/>
    <lineage>
        <taxon>Bacteria</taxon>
        <taxon>Pseudomonadati</taxon>
        <taxon>Bacteroidota</taxon>
        <taxon>Bacteroidia</taxon>
        <taxon>Bacteroidales</taxon>
        <taxon>Rikenellaceae</taxon>
        <taxon>Alistipes</taxon>
    </lineage>
</organism>
<feature type="signal peptide" evidence="12">
    <location>
        <begin position="1"/>
        <end position="19"/>
    </location>
</feature>
<dbReference type="InterPro" id="IPR036942">
    <property type="entry name" value="Beta-barrel_TonB_sf"/>
</dbReference>
<evidence type="ECO:0000256" key="5">
    <source>
        <dbReference type="ARBA" id="ARBA00022729"/>
    </source>
</evidence>
<comment type="subcellular location">
    <subcellularLocation>
        <location evidence="1 10">Cell outer membrane</location>
        <topology evidence="1 10">Multi-pass membrane protein</topology>
    </subcellularLocation>
</comment>
<evidence type="ECO:0000259" key="14">
    <source>
        <dbReference type="Pfam" id="PF07715"/>
    </source>
</evidence>
<evidence type="ECO:0000256" key="9">
    <source>
        <dbReference type="ARBA" id="ARBA00023237"/>
    </source>
</evidence>
<keyword evidence="5 12" id="KW-0732">Signal</keyword>
<evidence type="ECO:0000256" key="8">
    <source>
        <dbReference type="ARBA" id="ARBA00023170"/>
    </source>
</evidence>
<evidence type="ECO:0000256" key="11">
    <source>
        <dbReference type="RuleBase" id="RU003357"/>
    </source>
</evidence>
<evidence type="ECO:0000256" key="6">
    <source>
        <dbReference type="ARBA" id="ARBA00023077"/>
    </source>
</evidence>
<evidence type="ECO:0000256" key="4">
    <source>
        <dbReference type="ARBA" id="ARBA00022692"/>
    </source>
</evidence>
<keyword evidence="9 10" id="KW-0998">Cell outer membrane</keyword>
<dbReference type="SUPFAM" id="SSF56935">
    <property type="entry name" value="Porins"/>
    <property type="match status" value="1"/>
</dbReference>
<gene>
    <name evidence="15" type="ORF">F2Y13_02120</name>
</gene>
<dbReference type="RefSeq" id="WP_149886922.1">
    <property type="nucleotide sequence ID" value="NZ_DAWERE010000063.1"/>
</dbReference>
<feature type="chain" id="PRO_5022755238" evidence="12">
    <location>
        <begin position="20"/>
        <end position="702"/>
    </location>
</feature>
<dbReference type="Pfam" id="PF07715">
    <property type="entry name" value="Plug"/>
    <property type="match status" value="1"/>
</dbReference>
<keyword evidence="2 10" id="KW-0813">Transport</keyword>
<protein>
    <submittedName>
        <fullName evidence="15">TonB-dependent receptor</fullName>
    </submittedName>
</protein>
<evidence type="ECO:0000259" key="13">
    <source>
        <dbReference type="Pfam" id="PF00593"/>
    </source>
</evidence>
<dbReference type="Gene3D" id="2.170.130.10">
    <property type="entry name" value="TonB-dependent receptor, plug domain"/>
    <property type="match status" value="1"/>
</dbReference>
<evidence type="ECO:0000313" key="15">
    <source>
        <dbReference type="EMBL" id="KAA2372270.1"/>
    </source>
</evidence>
<dbReference type="PANTHER" id="PTHR30069:SF29">
    <property type="entry name" value="HEMOGLOBIN AND HEMOGLOBIN-HAPTOGLOBIN-BINDING PROTEIN 1-RELATED"/>
    <property type="match status" value="1"/>
</dbReference>
<dbReference type="InterPro" id="IPR000531">
    <property type="entry name" value="Beta-barrel_TonB"/>
</dbReference>
<keyword evidence="3 10" id="KW-1134">Transmembrane beta strand</keyword>
<dbReference type="GO" id="GO:0015344">
    <property type="term" value="F:siderophore uptake transmembrane transporter activity"/>
    <property type="evidence" value="ECO:0007669"/>
    <property type="project" value="TreeGrafter"/>
</dbReference>
<dbReference type="AlphaFoldDB" id="A0A5B3GFK1"/>
<dbReference type="Pfam" id="PF00593">
    <property type="entry name" value="TonB_dep_Rec_b-barrel"/>
    <property type="match status" value="1"/>
</dbReference>
<dbReference type="InterPro" id="IPR037066">
    <property type="entry name" value="Plug_dom_sf"/>
</dbReference>
<keyword evidence="6 11" id="KW-0798">TonB box</keyword>
<keyword evidence="8 15" id="KW-0675">Receptor</keyword>
<reference evidence="15 16" key="1">
    <citation type="journal article" date="2019" name="Nat. Med.">
        <title>A library of human gut bacterial isolates paired with longitudinal multiomics data enables mechanistic microbiome research.</title>
        <authorList>
            <person name="Poyet M."/>
            <person name="Groussin M."/>
            <person name="Gibbons S.M."/>
            <person name="Avila-Pacheco J."/>
            <person name="Jiang X."/>
            <person name="Kearney S.M."/>
            <person name="Perrotta A.R."/>
            <person name="Berdy B."/>
            <person name="Zhao S."/>
            <person name="Lieberman T.D."/>
            <person name="Swanson P.K."/>
            <person name="Smith M."/>
            <person name="Roesemann S."/>
            <person name="Alexander J.E."/>
            <person name="Rich S.A."/>
            <person name="Livny J."/>
            <person name="Vlamakis H."/>
            <person name="Clish C."/>
            <person name="Bullock K."/>
            <person name="Deik A."/>
            <person name="Scott J."/>
            <person name="Pierce K.A."/>
            <person name="Xavier R.J."/>
            <person name="Alm E.J."/>
        </authorList>
    </citation>
    <scope>NUCLEOTIDE SEQUENCE [LARGE SCALE GENOMIC DNA]</scope>
    <source>
        <strain evidence="15 16">BIOML-A2</strain>
    </source>
</reference>
<comment type="caution">
    <text evidence="15">The sequence shown here is derived from an EMBL/GenBank/DDBJ whole genome shotgun (WGS) entry which is preliminary data.</text>
</comment>
<evidence type="ECO:0000313" key="16">
    <source>
        <dbReference type="Proteomes" id="UP000323567"/>
    </source>
</evidence>
<dbReference type="PROSITE" id="PS52016">
    <property type="entry name" value="TONB_DEPENDENT_REC_3"/>
    <property type="match status" value="1"/>
</dbReference>
<sequence length="702" mass="78779">MKTTALFLWMLLFPALLRAQGEPAPSDVPETPQNAGAGEWRGKGAIAIREVPVWGRRPMKSIGVEETKLDSAILKENIALSMADALTFNTPVFVKQYGRATLSTVSFRGTGPSHTQVTWNGMRINNPMLGMTDFSMIPSYFIDDASLLHGTSSVSETGGGLGGLVKLSTAPAAADGFGLQYIQGIGMFRTFDEFLRLTWGDERWQVSTRAVYQSSANDYKYRNRDKKENIYDDEMNIVGSYYPTERNKSGAFDDVHVLQEVYYNTGKGDRFGLNAWYINSNRELPLLTTDYADDTQFENRQREHTLRSVLSWDHYRRNWKAAAKAGYVHSWTAYDYRRDKGNGILEAMTRSRSRINTLYGQADGEYSVGGKWFFTAGLSAHQHFVESADKNIIRQQGDKAVVGYDKGRIELDGSLSAKWRPTERLGLSVVVHEAMYGTSWSPVIPAFFADCLLSRRGNVVAKASVSRNYRFPTLNDLYFLPGGNPGLNSEKGVAYEAGLSFAVGKEGAYTLSGSASWYDQHIDDWILWLPTAKGFFSPVNIKKVHAYGVEIRADLAASLTRELKINLNGTFSWAPSINEGEPMSPADRSVGKQLPYEPEYSATATGRLSWRSWGLLYQFCYYSERYTMSSNDITLTGRLTPYLMSNLSLEKGLSLRWADLTLKGTVNNLFNEEYLSVLSRPMPRMNAEFFIGIKPKWGTKKR</sequence>
<evidence type="ECO:0000256" key="10">
    <source>
        <dbReference type="PROSITE-ProRule" id="PRU01360"/>
    </source>
</evidence>
<dbReference type="InterPro" id="IPR012910">
    <property type="entry name" value="Plug_dom"/>
</dbReference>
<evidence type="ECO:0000256" key="12">
    <source>
        <dbReference type="SAM" id="SignalP"/>
    </source>
</evidence>
<dbReference type="PANTHER" id="PTHR30069">
    <property type="entry name" value="TONB-DEPENDENT OUTER MEMBRANE RECEPTOR"/>
    <property type="match status" value="1"/>
</dbReference>
<comment type="similarity">
    <text evidence="10 11">Belongs to the TonB-dependent receptor family.</text>
</comment>
<keyword evidence="7 10" id="KW-0472">Membrane</keyword>
<evidence type="ECO:0000256" key="7">
    <source>
        <dbReference type="ARBA" id="ARBA00023136"/>
    </source>
</evidence>
<name>A0A5B3GFK1_9BACT</name>
<dbReference type="Proteomes" id="UP000323567">
    <property type="component" value="Unassembled WGS sequence"/>
</dbReference>
<feature type="domain" description="TonB-dependent receptor-like beta-barrel" evidence="13">
    <location>
        <begin position="194"/>
        <end position="669"/>
    </location>
</feature>
<evidence type="ECO:0000256" key="1">
    <source>
        <dbReference type="ARBA" id="ARBA00004571"/>
    </source>
</evidence>
<feature type="domain" description="TonB-dependent receptor plug" evidence="14">
    <location>
        <begin position="69"/>
        <end position="163"/>
    </location>
</feature>
<dbReference type="InterPro" id="IPR039426">
    <property type="entry name" value="TonB-dep_rcpt-like"/>
</dbReference>